<protein>
    <submittedName>
        <fullName evidence="1">Uncharacterized protein</fullName>
    </submittedName>
</protein>
<dbReference type="SUPFAM" id="SSF53032">
    <property type="entry name" value="tRNA-intron endonuclease catalytic domain-like"/>
    <property type="match status" value="1"/>
</dbReference>
<dbReference type="EMBL" id="ASPP01023607">
    <property type="protein sequence ID" value="ETO10174.1"/>
    <property type="molecule type" value="Genomic_DNA"/>
</dbReference>
<accession>X6M8C7</accession>
<comment type="caution">
    <text evidence="1">The sequence shown here is derived from an EMBL/GenBank/DDBJ whole genome shotgun (WGS) entry which is preliminary data.</text>
</comment>
<dbReference type="InterPro" id="IPR011856">
    <property type="entry name" value="tRNA_endonuc-like_dom_sf"/>
</dbReference>
<dbReference type="GO" id="GO:0005634">
    <property type="term" value="C:nucleus"/>
    <property type="evidence" value="ECO:0007669"/>
    <property type="project" value="UniProtKB-ARBA"/>
</dbReference>
<proteinExistence type="predicted"/>
<reference evidence="1 2" key="1">
    <citation type="journal article" date="2013" name="Curr. Biol.">
        <title>The Genome of the Foraminiferan Reticulomyxa filosa.</title>
        <authorList>
            <person name="Glockner G."/>
            <person name="Hulsmann N."/>
            <person name="Schleicher M."/>
            <person name="Noegel A.A."/>
            <person name="Eichinger L."/>
            <person name="Gallinger C."/>
            <person name="Pawlowski J."/>
            <person name="Sierra R."/>
            <person name="Euteneuer U."/>
            <person name="Pillet L."/>
            <person name="Moustafa A."/>
            <person name="Platzer M."/>
            <person name="Groth M."/>
            <person name="Szafranski K."/>
            <person name="Schliwa M."/>
        </authorList>
    </citation>
    <scope>NUCLEOTIDE SEQUENCE [LARGE SCALE GENOMIC DNA]</scope>
</reference>
<dbReference type="AlphaFoldDB" id="X6M8C7"/>
<dbReference type="Proteomes" id="UP000023152">
    <property type="component" value="Unassembled WGS sequence"/>
</dbReference>
<organism evidence="1 2">
    <name type="scientific">Reticulomyxa filosa</name>
    <dbReference type="NCBI Taxonomy" id="46433"/>
    <lineage>
        <taxon>Eukaryota</taxon>
        <taxon>Sar</taxon>
        <taxon>Rhizaria</taxon>
        <taxon>Retaria</taxon>
        <taxon>Foraminifera</taxon>
        <taxon>Monothalamids</taxon>
        <taxon>Reticulomyxidae</taxon>
        <taxon>Reticulomyxa</taxon>
    </lineage>
</organism>
<evidence type="ECO:0000313" key="2">
    <source>
        <dbReference type="Proteomes" id="UP000023152"/>
    </source>
</evidence>
<evidence type="ECO:0000313" key="1">
    <source>
        <dbReference type="EMBL" id="ETO10174.1"/>
    </source>
</evidence>
<dbReference type="GO" id="GO:0006388">
    <property type="term" value="P:tRNA splicing, via endonucleolytic cleavage and ligation"/>
    <property type="evidence" value="ECO:0007669"/>
    <property type="project" value="InterPro"/>
</dbReference>
<dbReference type="GO" id="GO:0003676">
    <property type="term" value="F:nucleic acid binding"/>
    <property type="evidence" value="ECO:0007669"/>
    <property type="project" value="InterPro"/>
</dbReference>
<name>X6M8C7_RETFI</name>
<gene>
    <name evidence="1" type="ORF">RFI_27201</name>
</gene>
<sequence>METNSINVNDSEFLTMTSSLLSLFDSLYEKQDTEEWFTVWSSCIQETNANNGKITILRELYCVYVLLRNKKWNIGNASKYGFHFGLYPPDMSSKVSCDGKDDENNNTARSEKTQTKKHRIHSQYIAVYDRACPIIQNPHQWNSFLRVSRSVTKKCCMCTFSDDDLHLIHSFDIKNLSSSKTIASIDLKCFFINKNTQIDFVDCGVTNFCYFSK</sequence>
<keyword evidence="2" id="KW-1185">Reference proteome</keyword>
<dbReference type="InterPro" id="IPR036167">
    <property type="entry name" value="tRNA_intron_Endo_cat-like_sf"/>
</dbReference>
<dbReference type="Gene3D" id="3.40.1350.10">
    <property type="match status" value="1"/>
</dbReference>